<proteinExistence type="predicted"/>
<organism evidence="1 2">
    <name type="scientific">Steinernema hermaphroditum</name>
    <dbReference type="NCBI Taxonomy" id="289476"/>
    <lineage>
        <taxon>Eukaryota</taxon>
        <taxon>Metazoa</taxon>
        <taxon>Ecdysozoa</taxon>
        <taxon>Nematoda</taxon>
        <taxon>Chromadorea</taxon>
        <taxon>Rhabditida</taxon>
        <taxon>Tylenchina</taxon>
        <taxon>Panagrolaimomorpha</taxon>
        <taxon>Strongyloidoidea</taxon>
        <taxon>Steinernematidae</taxon>
        <taxon>Steinernema</taxon>
    </lineage>
</organism>
<evidence type="ECO:0000313" key="1">
    <source>
        <dbReference type="EMBL" id="KAK0422253.1"/>
    </source>
</evidence>
<dbReference type="AlphaFoldDB" id="A0AA39M665"/>
<accession>A0AA39M665</accession>
<keyword evidence="2" id="KW-1185">Reference proteome</keyword>
<name>A0AA39M665_9BILA</name>
<comment type="caution">
    <text evidence="1">The sequence shown here is derived from an EMBL/GenBank/DDBJ whole genome shotgun (WGS) entry which is preliminary data.</text>
</comment>
<sequence>MECVPLLFVDRLAAVLGQEALETFTLTFTYPLWMCTLQLHRTNRNEFDVALKANDAGWIVEFQRERGEFLSWKEVSALDSRHTRLRRITVHTRLRSRTTVVCTAELHEILKYYRLHTSYPVIYFKPAVWSSCRREYGEFLDLLADFPFVDVWIKQLNQHSYNFLAKQAATMRRLDLGDMREEVIRPEDQELLVKLIGMDNLEQCNISCGKFNFAVTEACVEKWKVTETFSFRLSSDGSYSAQEVEKLFGKAVGVSGDYRLLLERRATFVEFWTSLERPKRALYQPVSLLQYPFTHSKLHCSFESPQGIISLTLSR</sequence>
<dbReference type="EMBL" id="JAUCMV010000001">
    <property type="protein sequence ID" value="KAK0422253.1"/>
    <property type="molecule type" value="Genomic_DNA"/>
</dbReference>
<dbReference type="Proteomes" id="UP001175271">
    <property type="component" value="Unassembled WGS sequence"/>
</dbReference>
<gene>
    <name evidence="1" type="ORF">QR680_007465</name>
</gene>
<evidence type="ECO:0000313" key="2">
    <source>
        <dbReference type="Proteomes" id="UP001175271"/>
    </source>
</evidence>
<protein>
    <submittedName>
        <fullName evidence="1">Uncharacterized protein</fullName>
    </submittedName>
</protein>
<reference evidence="1" key="1">
    <citation type="submission" date="2023-06" db="EMBL/GenBank/DDBJ databases">
        <title>Genomic analysis of the entomopathogenic nematode Steinernema hermaphroditum.</title>
        <authorList>
            <person name="Schwarz E.M."/>
            <person name="Heppert J.K."/>
            <person name="Baniya A."/>
            <person name="Schwartz H.T."/>
            <person name="Tan C.-H."/>
            <person name="Antoshechkin I."/>
            <person name="Sternberg P.W."/>
            <person name="Goodrich-Blair H."/>
            <person name="Dillman A.R."/>
        </authorList>
    </citation>
    <scope>NUCLEOTIDE SEQUENCE</scope>
    <source>
        <strain evidence="1">PS9179</strain>
        <tissue evidence="1">Whole animal</tissue>
    </source>
</reference>